<proteinExistence type="predicted"/>
<reference evidence="1" key="1">
    <citation type="journal article" date="2014" name="Front. Microbiol.">
        <title>High frequency of phylogenetically diverse reductive dehalogenase-homologous genes in deep subseafloor sedimentary metagenomes.</title>
        <authorList>
            <person name="Kawai M."/>
            <person name="Futagami T."/>
            <person name="Toyoda A."/>
            <person name="Takaki Y."/>
            <person name="Nishi S."/>
            <person name="Hori S."/>
            <person name="Arai W."/>
            <person name="Tsubouchi T."/>
            <person name="Morono Y."/>
            <person name="Uchiyama I."/>
            <person name="Ito T."/>
            <person name="Fujiyama A."/>
            <person name="Inagaki F."/>
            <person name="Takami H."/>
        </authorList>
    </citation>
    <scope>NUCLEOTIDE SEQUENCE</scope>
    <source>
        <strain evidence="1">Expedition CK06-06</strain>
    </source>
</reference>
<dbReference type="EMBL" id="BARU01020046">
    <property type="protein sequence ID" value="GAH59783.1"/>
    <property type="molecule type" value="Genomic_DNA"/>
</dbReference>
<organism evidence="1">
    <name type="scientific">marine sediment metagenome</name>
    <dbReference type="NCBI Taxonomy" id="412755"/>
    <lineage>
        <taxon>unclassified sequences</taxon>
        <taxon>metagenomes</taxon>
        <taxon>ecological metagenomes</taxon>
    </lineage>
</organism>
<sequence length="66" mass="7836">RPYQASRRIDTLDDMTNSAIPRAKRKVSKYQKAFGRNLKKLKKAHPRTDISRLMKRAHIATRREMK</sequence>
<feature type="non-terminal residue" evidence="1">
    <location>
        <position position="1"/>
    </location>
</feature>
<protein>
    <submittedName>
        <fullName evidence="1">Uncharacterized protein</fullName>
    </submittedName>
</protein>
<dbReference type="AlphaFoldDB" id="X1IQF1"/>
<accession>X1IQF1</accession>
<name>X1IQF1_9ZZZZ</name>
<gene>
    <name evidence="1" type="ORF">S03H2_32961</name>
</gene>
<comment type="caution">
    <text evidence="1">The sequence shown here is derived from an EMBL/GenBank/DDBJ whole genome shotgun (WGS) entry which is preliminary data.</text>
</comment>
<evidence type="ECO:0000313" key="1">
    <source>
        <dbReference type="EMBL" id="GAH59783.1"/>
    </source>
</evidence>